<reference evidence="2 3" key="1">
    <citation type="submission" date="2022-12" db="EMBL/GenBank/DDBJ databases">
        <title>Dasania phycosphaerae sp. nov., isolated from particulate material of the south coast of Korea.</title>
        <authorList>
            <person name="Jiang Y."/>
        </authorList>
    </citation>
    <scope>NUCLEOTIDE SEQUENCE [LARGE SCALE GENOMIC DNA]</scope>
    <source>
        <strain evidence="2 3">GY-19</strain>
    </source>
</reference>
<evidence type="ECO:0000313" key="3">
    <source>
        <dbReference type="Proteomes" id="UP001069090"/>
    </source>
</evidence>
<keyword evidence="1" id="KW-0812">Transmembrane</keyword>
<protein>
    <recommendedName>
        <fullName evidence="4">Multidrug transporter</fullName>
    </recommendedName>
</protein>
<organism evidence="2 3">
    <name type="scientific">Dasania phycosphaerae</name>
    <dbReference type="NCBI Taxonomy" id="2950436"/>
    <lineage>
        <taxon>Bacteria</taxon>
        <taxon>Pseudomonadati</taxon>
        <taxon>Pseudomonadota</taxon>
        <taxon>Gammaproteobacteria</taxon>
        <taxon>Cellvibrionales</taxon>
        <taxon>Spongiibacteraceae</taxon>
        <taxon>Dasania</taxon>
    </lineage>
</organism>
<keyword evidence="3" id="KW-1185">Reference proteome</keyword>
<evidence type="ECO:0008006" key="4">
    <source>
        <dbReference type="Google" id="ProtNLM"/>
    </source>
</evidence>
<dbReference type="AlphaFoldDB" id="A0A9J6RJV3"/>
<gene>
    <name evidence="2" type="ORF">O0V09_04630</name>
</gene>
<proteinExistence type="predicted"/>
<keyword evidence="1" id="KW-1133">Transmembrane helix</keyword>
<dbReference type="RefSeq" id="WP_258330626.1">
    <property type="nucleotide sequence ID" value="NZ_JAPTGG010000003.1"/>
</dbReference>
<keyword evidence="1" id="KW-0472">Membrane</keyword>
<sequence>MRALLESFSRFAAVLSLAVVLVLPQIAYSEAIKEEPTALAMTGDLLIARPFLLVATVVGTAVFIVSSPFAAAGGNLGGAAETLVLGPAKATFVRCLGCTKSGYQRDVVDADADK</sequence>
<comment type="caution">
    <text evidence="2">The sequence shown here is derived from an EMBL/GenBank/DDBJ whole genome shotgun (WGS) entry which is preliminary data.</text>
</comment>
<accession>A0A9J6RJV3</accession>
<feature type="transmembrane region" description="Helical" evidence="1">
    <location>
        <begin position="45"/>
        <end position="65"/>
    </location>
</feature>
<name>A0A9J6RJV3_9GAMM</name>
<evidence type="ECO:0000256" key="1">
    <source>
        <dbReference type="SAM" id="Phobius"/>
    </source>
</evidence>
<evidence type="ECO:0000313" key="2">
    <source>
        <dbReference type="EMBL" id="MCZ0864471.1"/>
    </source>
</evidence>
<dbReference type="Proteomes" id="UP001069090">
    <property type="component" value="Unassembled WGS sequence"/>
</dbReference>
<dbReference type="EMBL" id="JAPTGG010000003">
    <property type="protein sequence ID" value="MCZ0864471.1"/>
    <property type="molecule type" value="Genomic_DNA"/>
</dbReference>